<dbReference type="AlphaFoldDB" id="A0A6V8NM88"/>
<feature type="domain" description="Arginine repressor DNA-binding" evidence="2">
    <location>
        <begin position="1"/>
        <end position="66"/>
    </location>
</feature>
<dbReference type="PANTHER" id="PTHR34471">
    <property type="entry name" value="ARGININE REPRESSOR"/>
    <property type="match status" value="1"/>
</dbReference>
<keyword evidence="1" id="KW-0055">Arginine biosynthesis</keyword>
<comment type="subcellular location">
    <subcellularLocation>
        <location evidence="1">Cytoplasm</location>
    </subcellularLocation>
</comment>
<sequence>MARKERMRIIQEIVAQNKINTQEELARKLAQVGIEVSQATISRDIKSLGLAKIKNSNEKVSYAIERTNRLSLSQDKLKSLRKRVEDSLISAEVVMNQGVIKTTPGWQPSATRATTSKLQLSCSHFMATEVSNPPE</sequence>
<comment type="caution">
    <text evidence="3">The sequence shown here is derived from an EMBL/GenBank/DDBJ whole genome shotgun (WGS) entry which is preliminary data.</text>
</comment>
<comment type="pathway">
    <text evidence="1">Amino-acid biosynthesis; L-arginine biosynthesis [regulation].</text>
</comment>
<keyword evidence="1" id="KW-0028">Amino-acid biosynthesis</keyword>
<dbReference type="GO" id="GO:0006526">
    <property type="term" value="P:L-arginine biosynthetic process"/>
    <property type="evidence" value="ECO:0007669"/>
    <property type="project" value="UniProtKB-UniPathway"/>
</dbReference>
<dbReference type="SUPFAM" id="SSF46785">
    <property type="entry name" value="Winged helix' DNA-binding domain"/>
    <property type="match status" value="1"/>
</dbReference>
<comment type="similarity">
    <text evidence="1">Belongs to the ArgR family.</text>
</comment>
<organism evidence="3 4">
    <name type="scientific">Candidatus Hakubella thermalkaliphila</name>
    <dbReference type="NCBI Taxonomy" id="2754717"/>
    <lineage>
        <taxon>Bacteria</taxon>
        <taxon>Bacillati</taxon>
        <taxon>Actinomycetota</taxon>
        <taxon>Actinomycetota incertae sedis</taxon>
        <taxon>Candidatus Hakubellales</taxon>
        <taxon>Candidatus Hakubellaceae</taxon>
        <taxon>Candidatus Hakubella</taxon>
    </lineage>
</organism>
<dbReference type="UniPathway" id="UPA00068"/>
<keyword evidence="1" id="KW-0805">Transcription regulation</keyword>
<dbReference type="HAMAP" id="MF_00173">
    <property type="entry name" value="Arg_repressor"/>
    <property type="match status" value="1"/>
</dbReference>
<evidence type="ECO:0000259" key="2">
    <source>
        <dbReference type="Pfam" id="PF01316"/>
    </source>
</evidence>
<accession>A0A6V8NM88</accession>
<dbReference type="Pfam" id="PF01316">
    <property type="entry name" value="Arg_repressor"/>
    <property type="match status" value="1"/>
</dbReference>
<reference evidence="3 4" key="1">
    <citation type="journal article" date="2020" name="Front. Microbiol.">
        <title>Single-cell genomics of novel Actinobacteria with the Wood-Ljungdahl pathway discovered in a serpentinizing system.</title>
        <authorList>
            <person name="Merino N."/>
            <person name="Kawai M."/>
            <person name="Boyd E.S."/>
            <person name="Colman D.R."/>
            <person name="McGlynn S.E."/>
            <person name="Nealson K.H."/>
            <person name="Kurokawa K."/>
            <person name="Hongoh Y."/>
        </authorList>
    </citation>
    <scope>NUCLEOTIDE SEQUENCE [LARGE SCALE GENOMIC DNA]</scope>
    <source>
        <strain evidence="3 4">S03</strain>
    </source>
</reference>
<dbReference type="GO" id="GO:0003677">
    <property type="term" value="F:DNA binding"/>
    <property type="evidence" value="ECO:0007669"/>
    <property type="project" value="UniProtKB-KW"/>
</dbReference>
<dbReference type="InterPro" id="IPR001669">
    <property type="entry name" value="Arg_repress"/>
</dbReference>
<dbReference type="Proteomes" id="UP000574717">
    <property type="component" value="Unassembled WGS sequence"/>
</dbReference>
<dbReference type="PRINTS" id="PR01467">
    <property type="entry name" value="ARGREPRESSOR"/>
</dbReference>
<protein>
    <recommendedName>
        <fullName evidence="1">Arginine repressor</fullName>
    </recommendedName>
</protein>
<dbReference type="InterPro" id="IPR036390">
    <property type="entry name" value="WH_DNA-bd_sf"/>
</dbReference>
<name>A0A6V8NM88_9ACTN</name>
<dbReference type="InterPro" id="IPR036388">
    <property type="entry name" value="WH-like_DNA-bd_sf"/>
</dbReference>
<evidence type="ECO:0000313" key="4">
    <source>
        <dbReference type="Proteomes" id="UP000574717"/>
    </source>
</evidence>
<comment type="function">
    <text evidence="1">Regulates arginine biosynthesis genes.</text>
</comment>
<keyword evidence="1" id="KW-0804">Transcription</keyword>
<dbReference type="PANTHER" id="PTHR34471:SF1">
    <property type="entry name" value="ARGININE REPRESSOR"/>
    <property type="match status" value="1"/>
</dbReference>
<dbReference type="InterPro" id="IPR020900">
    <property type="entry name" value="Arg_repress_DNA-bd"/>
</dbReference>
<evidence type="ECO:0000313" key="3">
    <source>
        <dbReference type="EMBL" id="GFP20474.1"/>
    </source>
</evidence>
<keyword evidence="1" id="KW-0963">Cytoplasm</keyword>
<dbReference type="GO" id="GO:0005737">
    <property type="term" value="C:cytoplasm"/>
    <property type="evidence" value="ECO:0007669"/>
    <property type="project" value="UniProtKB-SubCell"/>
</dbReference>
<dbReference type="GO" id="GO:1900079">
    <property type="term" value="P:regulation of arginine biosynthetic process"/>
    <property type="evidence" value="ECO:0007669"/>
    <property type="project" value="UniProtKB-UniRule"/>
</dbReference>
<dbReference type="EMBL" id="BLRU01000453">
    <property type="protein sequence ID" value="GFP20474.1"/>
    <property type="molecule type" value="Genomic_DNA"/>
</dbReference>
<keyword evidence="1" id="KW-0238">DNA-binding</keyword>
<dbReference type="Gene3D" id="1.10.10.10">
    <property type="entry name" value="Winged helix-like DNA-binding domain superfamily/Winged helix DNA-binding domain"/>
    <property type="match status" value="1"/>
</dbReference>
<proteinExistence type="inferred from homology"/>
<gene>
    <name evidence="1" type="primary">argR</name>
    <name evidence="3" type="ORF">HKBW3S03_01977</name>
</gene>
<keyword evidence="1" id="KW-0678">Repressor</keyword>
<dbReference type="GO" id="GO:0003700">
    <property type="term" value="F:DNA-binding transcription factor activity"/>
    <property type="evidence" value="ECO:0007669"/>
    <property type="project" value="UniProtKB-UniRule"/>
</dbReference>
<evidence type="ECO:0000256" key="1">
    <source>
        <dbReference type="HAMAP-Rule" id="MF_00173"/>
    </source>
</evidence>